<comment type="similarity">
    <text evidence="2">Belongs to the IQD family.</text>
</comment>
<dbReference type="OrthoDB" id="696085at2759"/>
<evidence type="ECO:0000313" key="4">
    <source>
        <dbReference type="EMBL" id="KAA8517169.1"/>
    </source>
</evidence>
<dbReference type="EMBL" id="CM018051">
    <property type="protein sequence ID" value="KAA8517169.1"/>
    <property type="molecule type" value="Genomic_DNA"/>
</dbReference>
<dbReference type="Gene3D" id="1.20.5.190">
    <property type="match status" value="1"/>
</dbReference>
<dbReference type="CDD" id="cd23767">
    <property type="entry name" value="IQCD"/>
    <property type="match status" value="1"/>
</dbReference>
<feature type="region of interest" description="Disordered" evidence="3">
    <location>
        <begin position="197"/>
        <end position="228"/>
    </location>
</feature>
<dbReference type="PANTHER" id="PTHR32295">
    <property type="entry name" value="IQ-DOMAIN 5-RELATED"/>
    <property type="match status" value="1"/>
</dbReference>
<evidence type="ECO:0000256" key="1">
    <source>
        <dbReference type="ARBA" id="ARBA00022860"/>
    </source>
</evidence>
<dbReference type="PROSITE" id="PS50096">
    <property type="entry name" value="IQ"/>
    <property type="match status" value="2"/>
</dbReference>
<gene>
    <name evidence="4" type="ORF">F0562_017462</name>
</gene>
<organism evidence="4 5">
    <name type="scientific">Nyssa sinensis</name>
    <dbReference type="NCBI Taxonomy" id="561372"/>
    <lineage>
        <taxon>Eukaryota</taxon>
        <taxon>Viridiplantae</taxon>
        <taxon>Streptophyta</taxon>
        <taxon>Embryophyta</taxon>
        <taxon>Tracheophyta</taxon>
        <taxon>Spermatophyta</taxon>
        <taxon>Magnoliopsida</taxon>
        <taxon>eudicotyledons</taxon>
        <taxon>Gunneridae</taxon>
        <taxon>Pentapetalae</taxon>
        <taxon>asterids</taxon>
        <taxon>Cornales</taxon>
        <taxon>Nyssaceae</taxon>
        <taxon>Nyssa</taxon>
    </lineage>
</organism>
<dbReference type="InterPro" id="IPR000048">
    <property type="entry name" value="IQ_motif_EF-hand-BS"/>
</dbReference>
<evidence type="ECO:0000256" key="3">
    <source>
        <dbReference type="SAM" id="MobiDB-lite"/>
    </source>
</evidence>
<dbReference type="PANTHER" id="PTHR32295:SF212">
    <property type="entry name" value="CALMODULIN BINDING PROTEIN-RELATED"/>
    <property type="match status" value="1"/>
</dbReference>
<dbReference type="GO" id="GO:0005516">
    <property type="term" value="F:calmodulin binding"/>
    <property type="evidence" value="ECO:0007669"/>
    <property type="project" value="UniProtKB-KW"/>
</dbReference>
<keyword evidence="5" id="KW-1185">Reference proteome</keyword>
<evidence type="ECO:0008006" key="6">
    <source>
        <dbReference type="Google" id="ProtNLM"/>
    </source>
</evidence>
<dbReference type="Pfam" id="PF00612">
    <property type="entry name" value="IQ"/>
    <property type="match status" value="1"/>
</dbReference>
<evidence type="ECO:0000256" key="2">
    <source>
        <dbReference type="ARBA" id="ARBA00024341"/>
    </source>
</evidence>
<sequence length="272" mass="31096">MGSLWEKEKPTWIFITASICPFRHISCHFAFKSWFSFVKRLFISEEKSKAEKKAKRWRWVSGRLKLKQYPALPRPHITLREAQEEHGKRALAVAIATAAAADAAVAAVHAAAEVVRLTAVPQSYHECENMIRNLAAIKIQTAYRAYIARKALRALKGLVRLQAIARGQIARRRLITKLECLASIVKTISQVHQVRDPNVDESCKDGEKKPLKSPKKELVGKKTKLEQESPRNWDYSLFSKEDMETLRSRKQGGRYQKRVCEEVLVFQSGEDK</sequence>
<reference evidence="4 5" key="1">
    <citation type="submission" date="2019-09" db="EMBL/GenBank/DDBJ databases">
        <title>A chromosome-level genome assembly of the Chinese tupelo Nyssa sinensis.</title>
        <authorList>
            <person name="Yang X."/>
            <person name="Kang M."/>
            <person name="Yang Y."/>
            <person name="Xiong H."/>
            <person name="Wang M."/>
            <person name="Zhang Z."/>
            <person name="Wang Z."/>
            <person name="Wu H."/>
            <person name="Ma T."/>
            <person name="Liu J."/>
            <person name="Xi Z."/>
        </authorList>
    </citation>
    <scope>NUCLEOTIDE SEQUENCE [LARGE SCALE GENOMIC DNA]</scope>
    <source>
        <strain evidence="4">J267</strain>
        <tissue evidence="4">Leaf</tissue>
    </source>
</reference>
<dbReference type="AlphaFoldDB" id="A0A5J4ZGN2"/>
<evidence type="ECO:0000313" key="5">
    <source>
        <dbReference type="Proteomes" id="UP000325577"/>
    </source>
</evidence>
<accession>A0A5J4ZGN2</accession>
<dbReference type="Proteomes" id="UP000325577">
    <property type="component" value="Linkage Group LG8"/>
</dbReference>
<proteinExistence type="inferred from homology"/>
<name>A0A5J4ZGN2_9ASTE</name>
<protein>
    <recommendedName>
        <fullName evidence="6">DUF4005 domain-containing protein</fullName>
    </recommendedName>
</protein>
<keyword evidence="1" id="KW-0112">Calmodulin-binding</keyword>